<accession>A0A368FW12</accession>
<evidence type="ECO:0000313" key="2">
    <source>
        <dbReference type="Proteomes" id="UP000252519"/>
    </source>
</evidence>
<proteinExistence type="predicted"/>
<comment type="caution">
    <text evidence="1">The sequence shown here is derived from an EMBL/GenBank/DDBJ whole genome shotgun (WGS) entry which is preliminary data.</text>
</comment>
<protein>
    <submittedName>
        <fullName evidence="1">Uncharacterized protein</fullName>
    </submittedName>
</protein>
<dbReference type="Proteomes" id="UP000252519">
    <property type="component" value="Unassembled WGS sequence"/>
</dbReference>
<feature type="non-terminal residue" evidence="1">
    <location>
        <position position="1"/>
    </location>
</feature>
<dbReference type="InterPro" id="IPR035126">
    <property type="entry name" value="SCVP"/>
</dbReference>
<sequence>LTKALEKYGIKYDPSYFTIGARPSFNRVVIDVYVRTGVDCKTLPDFVKEMMSGNLLVTSAGVRCGTNPNVIYVNNYESKQ</sequence>
<name>A0A368FW12_ANCCA</name>
<gene>
    <name evidence="1" type="ORF">ANCCAN_18482</name>
</gene>
<dbReference type="Pfam" id="PF17619">
    <property type="entry name" value="SCVP"/>
    <property type="match status" value="1"/>
</dbReference>
<dbReference type="EMBL" id="JOJR01000637">
    <property type="protein sequence ID" value="RCN35658.1"/>
    <property type="molecule type" value="Genomic_DNA"/>
</dbReference>
<organism evidence="1 2">
    <name type="scientific">Ancylostoma caninum</name>
    <name type="common">Dog hookworm</name>
    <dbReference type="NCBI Taxonomy" id="29170"/>
    <lineage>
        <taxon>Eukaryota</taxon>
        <taxon>Metazoa</taxon>
        <taxon>Ecdysozoa</taxon>
        <taxon>Nematoda</taxon>
        <taxon>Chromadorea</taxon>
        <taxon>Rhabditida</taxon>
        <taxon>Rhabditina</taxon>
        <taxon>Rhabditomorpha</taxon>
        <taxon>Strongyloidea</taxon>
        <taxon>Ancylostomatidae</taxon>
        <taxon>Ancylostomatinae</taxon>
        <taxon>Ancylostoma</taxon>
    </lineage>
</organism>
<dbReference type="OrthoDB" id="5885365at2759"/>
<reference evidence="1 2" key="1">
    <citation type="submission" date="2014-10" db="EMBL/GenBank/DDBJ databases">
        <title>Draft genome of the hookworm Ancylostoma caninum.</title>
        <authorList>
            <person name="Mitreva M."/>
        </authorList>
    </citation>
    <scope>NUCLEOTIDE SEQUENCE [LARGE SCALE GENOMIC DNA]</scope>
    <source>
        <strain evidence="1 2">Baltimore</strain>
    </source>
</reference>
<dbReference type="AlphaFoldDB" id="A0A368FW12"/>
<keyword evidence="2" id="KW-1185">Reference proteome</keyword>
<evidence type="ECO:0000313" key="1">
    <source>
        <dbReference type="EMBL" id="RCN35658.1"/>
    </source>
</evidence>